<sequence>MNNLDLWREAAANIHWYDSPSEVLDAAKPPFYRWFPDGTTNACYNALDLHVEQGRGDQAALIYDSPVTDTKRQYTYAELLDEVARFAGVLAEQGVVKGDRVIVYMPMVPEALIAMLACARLGAVHSVVFGGFASNELAVRIDDAAPRVIVSATCGVEPARIVPYKPLLDAAIELAEHKPDACVILRRPMQDADLVSGRDLDWAHAMASAEPAPCTPVAANDPLYILYTSGTTGQPKGVVRDTGGSIVALKWSMKAVYNVEPGDVYWAASDVGWVVGHSYIVYGPLFNGNTTVIYEGKPVGTPDPGAFWRVISEYKVKVMFTAPTAFRAIKKEDPTGEYLKRYDLSCLQSLFLAGERCDPSTLEWAQQQLGVPVIDHWWQTETGWPICSNCLGIEELPIVPGSPARAVPGYDVQVLDENGEQVGAGDIGALVVKSPLPPGTFTTLWNAEDRYKSAYFNRYPGYYETGDAGYIDDDGYIFVMARTDDVINVAGHRLSTGAMEEVLAEHPDVAECAVVGVADAMKGQLPLGLVVVNSGVDRDVAEIAAECVQLVRDRIGPVAAFKLCAVVERLPKTRSGKILRGTMRNIADGEAWKMPATIDDPTILEEITEALRGLGYAS</sequence>
<protein>
    <submittedName>
        <fullName evidence="5">Propionyl-CoA synthetase</fullName>
    </submittedName>
</protein>
<dbReference type="GO" id="GO:0070013">
    <property type="term" value="C:intracellular organelle lumen"/>
    <property type="evidence" value="ECO:0007669"/>
    <property type="project" value="UniProtKB-ARBA"/>
</dbReference>
<reference evidence="5 6" key="1">
    <citation type="submission" date="2019-02" db="EMBL/GenBank/DDBJ databases">
        <authorList>
            <person name="Li S.-H."/>
        </authorList>
    </citation>
    <scope>NUCLEOTIDE SEQUENCE [LARGE SCALE GENOMIC DNA]</scope>
    <source>
        <strain evidence="5 6">IMCC14385</strain>
    </source>
</reference>
<dbReference type="InterPro" id="IPR045851">
    <property type="entry name" value="AMP-bd_C_sf"/>
</dbReference>
<proteinExistence type="inferred from homology"/>
<dbReference type="AlphaFoldDB" id="A0A5P9NL50"/>
<dbReference type="Pfam" id="PF00501">
    <property type="entry name" value="AMP-binding"/>
    <property type="match status" value="1"/>
</dbReference>
<evidence type="ECO:0000259" key="2">
    <source>
        <dbReference type="Pfam" id="PF00501"/>
    </source>
</evidence>
<evidence type="ECO:0000313" key="6">
    <source>
        <dbReference type="Proteomes" id="UP000326287"/>
    </source>
</evidence>
<evidence type="ECO:0000256" key="1">
    <source>
        <dbReference type="ARBA" id="ARBA00006432"/>
    </source>
</evidence>
<gene>
    <name evidence="5" type="ORF">EY643_12080</name>
</gene>
<dbReference type="PANTHER" id="PTHR43347">
    <property type="entry name" value="ACYL-COA SYNTHETASE"/>
    <property type="match status" value="1"/>
</dbReference>
<feature type="domain" description="AMP-binding enzyme C-terminal" evidence="3">
    <location>
        <begin position="499"/>
        <end position="577"/>
    </location>
</feature>
<dbReference type="FunFam" id="3.40.50.12780:FF:000011">
    <property type="entry name" value="Acetyl-coenzyme A synthetase 2-like, mitochondrial"/>
    <property type="match status" value="1"/>
</dbReference>
<dbReference type="Gene3D" id="3.30.300.30">
    <property type="match status" value="1"/>
</dbReference>
<dbReference type="Pfam" id="PF16177">
    <property type="entry name" value="ACAS_N"/>
    <property type="match status" value="1"/>
</dbReference>
<evidence type="ECO:0000259" key="4">
    <source>
        <dbReference type="Pfam" id="PF16177"/>
    </source>
</evidence>
<dbReference type="Pfam" id="PF13193">
    <property type="entry name" value="AMP-binding_C"/>
    <property type="match status" value="1"/>
</dbReference>
<name>A0A5P9NL50_9GAMM</name>
<dbReference type="InterPro" id="IPR025110">
    <property type="entry name" value="AMP-bd_C"/>
</dbReference>
<dbReference type="InterPro" id="IPR042099">
    <property type="entry name" value="ANL_N_sf"/>
</dbReference>
<organism evidence="5 6">
    <name type="scientific">Halioglobus maricola</name>
    <dbReference type="NCBI Taxonomy" id="2601894"/>
    <lineage>
        <taxon>Bacteria</taxon>
        <taxon>Pseudomonadati</taxon>
        <taxon>Pseudomonadota</taxon>
        <taxon>Gammaproteobacteria</taxon>
        <taxon>Cellvibrionales</taxon>
        <taxon>Halieaceae</taxon>
        <taxon>Halioglobus</taxon>
    </lineage>
</organism>
<dbReference type="InterPro" id="IPR020845">
    <property type="entry name" value="AMP-binding_CS"/>
</dbReference>
<evidence type="ECO:0000313" key="5">
    <source>
        <dbReference type="EMBL" id="QFU76339.1"/>
    </source>
</evidence>
<dbReference type="Gene3D" id="3.40.50.12780">
    <property type="entry name" value="N-terminal domain of ligase-like"/>
    <property type="match status" value="1"/>
</dbReference>
<dbReference type="RefSeq" id="WP_153239483.1">
    <property type="nucleotide sequence ID" value="NZ_CP036422.1"/>
</dbReference>
<dbReference type="PROSITE" id="PS00455">
    <property type="entry name" value="AMP_BINDING"/>
    <property type="match status" value="1"/>
</dbReference>
<dbReference type="SUPFAM" id="SSF56801">
    <property type="entry name" value="Acetyl-CoA synthetase-like"/>
    <property type="match status" value="1"/>
</dbReference>
<comment type="similarity">
    <text evidence="1">Belongs to the ATP-dependent AMP-binding enzyme family.</text>
</comment>
<dbReference type="PANTHER" id="PTHR43347:SF3">
    <property type="entry name" value="ACYL-COA SYNTHETASE SHORT-CHAIN FAMILY MEMBER 3, MITOCHONDRIAL"/>
    <property type="match status" value="1"/>
</dbReference>
<dbReference type="KEGG" id="halc:EY643_12080"/>
<dbReference type="GO" id="GO:0050218">
    <property type="term" value="F:propionate-CoA ligase activity"/>
    <property type="evidence" value="ECO:0007669"/>
    <property type="project" value="TreeGrafter"/>
</dbReference>
<evidence type="ECO:0000259" key="3">
    <source>
        <dbReference type="Pfam" id="PF13193"/>
    </source>
</evidence>
<dbReference type="InterPro" id="IPR000873">
    <property type="entry name" value="AMP-dep_synth/lig_dom"/>
</dbReference>
<dbReference type="CDD" id="cd05967">
    <property type="entry name" value="PrpE"/>
    <property type="match status" value="1"/>
</dbReference>
<keyword evidence="6" id="KW-1185">Reference proteome</keyword>
<accession>A0A5P9NL50</accession>
<feature type="domain" description="AMP-dependent synthetase/ligase" evidence="2">
    <location>
        <begin position="54"/>
        <end position="435"/>
    </location>
</feature>
<dbReference type="Proteomes" id="UP000326287">
    <property type="component" value="Chromosome"/>
</dbReference>
<feature type="domain" description="Acetyl-coenzyme A synthetase N-terminal" evidence="4">
    <location>
        <begin position="7"/>
        <end position="46"/>
    </location>
</feature>
<dbReference type="InterPro" id="IPR032387">
    <property type="entry name" value="ACAS_N"/>
</dbReference>
<dbReference type="EMBL" id="CP036422">
    <property type="protein sequence ID" value="QFU76339.1"/>
    <property type="molecule type" value="Genomic_DNA"/>
</dbReference>
<dbReference type="FunFam" id="3.30.300.30:FF:000017">
    <property type="entry name" value="Acyl-CoA synthetase short-chain family member 3"/>
    <property type="match status" value="1"/>
</dbReference>
<dbReference type="OrthoDB" id="9803968at2"/>